<keyword evidence="1" id="KW-0433">Leucine-rich repeat</keyword>
<keyword evidence="2 4" id="KW-0732">Signal</keyword>
<sequence>MASQSHLYVLFVIVVGVAAFAAPVKCNMEVDALYTWRTMLSDPKNVLQSWDPTLVNPCTWLHVTCNSEDIVVRVDLGNAGLSGPLVPQLGLLTNLQYLSVYKNNISGSIPSEIGNLKKLINLGLFNNQLSGAIPASIGNLRSLKFMRLNNNNLTGRIPREVIQLIINGSLRILNVANNSLAGTMRATNSTGYAITSVIQDPRARKY</sequence>
<dbReference type="Pfam" id="PF08263">
    <property type="entry name" value="LRRNT_2"/>
    <property type="match status" value="1"/>
</dbReference>
<dbReference type="SUPFAM" id="SSF52058">
    <property type="entry name" value="L domain-like"/>
    <property type="match status" value="1"/>
</dbReference>
<comment type="caution">
    <text evidence="6">The sequence shown here is derived from an EMBL/GenBank/DDBJ whole genome shotgun (WGS) entry which is preliminary data.</text>
</comment>
<organism evidence="6 7">
    <name type="scientific">Citrus unshiu</name>
    <name type="common">Satsuma mandarin</name>
    <name type="synonym">Citrus nobilis var. unshiu</name>
    <dbReference type="NCBI Taxonomy" id="55188"/>
    <lineage>
        <taxon>Eukaryota</taxon>
        <taxon>Viridiplantae</taxon>
        <taxon>Streptophyta</taxon>
        <taxon>Embryophyta</taxon>
        <taxon>Tracheophyta</taxon>
        <taxon>Spermatophyta</taxon>
        <taxon>Magnoliopsida</taxon>
        <taxon>eudicotyledons</taxon>
        <taxon>Gunneridae</taxon>
        <taxon>Pentapetalae</taxon>
        <taxon>rosids</taxon>
        <taxon>malvids</taxon>
        <taxon>Sapindales</taxon>
        <taxon>Rutaceae</taxon>
        <taxon>Aurantioideae</taxon>
        <taxon>Citrus</taxon>
    </lineage>
</organism>
<reference evidence="6 7" key="1">
    <citation type="journal article" date="2017" name="Front. Genet.">
        <title>Draft sequencing of the heterozygous diploid genome of Satsuma (Citrus unshiu Marc.) using a hybrid assembly approach.</title>
        <authorList>
            <person name="Shimizu T."/>
            <person name="Tanizawa Y."/>
            <person name="Mochizuki T."/>
            <person name="Nagasaki H."/>
            <person name="Yoshioka T."/>
            <person name="Toyoda A."/>
            <person name="Fujiyama A."/>
            <person name="Kaminuma E."/>
            <person name="Nakamura Y."/>
        </authorList>
    </citation>
    <scope>NUCLEOTIDE SEQUENCE [LARGE SCALE GENOMIC DNA]</scope>
    <source>
        <strain evidence="7">cv. Miyagawa wase</strain>
    </source>
</reference>
<dbReference type="InterPro" id="IPR013210">
    <property type="entry name" value="LRR_N_plant-typ"/>
</dbReference>
<dbReference type="PANTHER" id="PTHR47988">
    <property type="entry name" value="SOMATIC EMBRYOGENESIS RECEPTOR KINASE 1"/>
    <property type="match status" value="1"/>
</dbReference>
<evidence type="ECO:0000256" key="2">
    <source>
        <dbReference type="ARBA" id="ARBA00022729"/>
    </source>
</evidence>
<evidence type="ECO:0000313" key="6">
    <source>
        <dbReference type="EMBL" id="GAY69092.1"/>
    </source>
</evidence>
<evidence type="ECO:0000256" key="3">
    <source>
        <dbReference type="ARBA" id="ARBA00022737"/>
    </source>
</evidence>
<evidence type="ECO:0000256" key="1">
    <source>
        <dbReference type="ARBA" id="ARBA00022614"/>
    </source>
</evidence>
<evidence type="ECO:0000259" key="5">
    <source>
        <dbReference type="Pfam" id="PF08263"/>
    </source>
</evidence>
<accession>A0A2H5QWV8</accession>
<dbReference type="Pfam" id="PF00560">
    <property type="entry name" value="LRR_1"/>
    <property type="match status" value="3"/>
</dbReference>
<dbReference type="EMBL" id="BDQV01001087">
    <property type="protein sequence ID" value="GAY69092.1"/>
    <property type="molecule type" value="Genomic_DNA"/>
</dbReference>
<dbReference type="Gene3D" id="3.80.10.10">
    <property type="entry name" value="Ribonuclease Inhibitor"/>
    <property type="match status" value="1"/>
</dbReference>
<dbReference type="InterPro" id="IPR001611">
    <property type="entry name" value="Leu-rich_rpt"/>
</dbReference>
<evidence type="ECO:0000313" key="7">
    <source>
        <dbReference type="Proteomes" id="UP000236630"/>
    </source>
</evidence>
<keyword evidence="7" id="KW-1185">Reference proteome</keyword>
<dbReference type="FunFam" id="3.80.10.10:FF:000024">
    <property type="entry name" value="Somatic embryogenesis receptor kinase 1"/>
    <property type="match status" value="1"/>
</dbReference>
<dbReference type="InterPro" id="IPR032675">
    <property type="entry name" value="LRR_dom_sf"/>
</dbReference>
<keyword evidence="3" id="KW-0677">Repeat</keyword>
<name>A0A2H5QWV8_CITUN</name>
<feature type="chain" id="PRO_5014181658" description="Leucine-rich repeat-containing N-terminal plant-type domain-containing protein" evidence="4">
    <location>
        <begin position="27"/>
        <end position="206"/>
    </location>
</feature>
<dbReference type="Proteomes" id="UP000236630">
    <property type="component" value="Unassembled WGS sequence"/>
</dbReference>
<proteinExistence type="predicted"/>
<evidence type="ECO:0000256" key="4">
    <source>
        <dbReference type="SAM" id="SignalP"/>
    </source>
</evidence>
<feature type="domain" description="Leucine-rich repeat-containing N-terminal plant-type" evidence="5">
    <location>
        <begin position="27"/>
        <end position="66"/>
    </location>
</feature>
<dbReference type="AlphaFoldDB" id="A0A2H5QWV8"/>
<dbReference type="STRING" id="55188.A0A2H5QWV8"/>
<feature type="signal peptide" evidence="4">
    <location>
        <begin position="1"/>
        <end position="26"/>
    </location>
</feature>
<gene>
    <name evidence="6" type="ORF">CUMW_269340</name>
</gene>
<protein>
    <recommendedName>
        <fullName evidence="5">Leucine-rich repeat-containing N-terminal plant-type domain-containing protein</fullName>
    </recommendedName>
</protein>